<sequence length="40" mass="4418">MSILEIPVNTLDGEVVARFRPRVEPEAPEIVEAVEKVIAT</sequence>
<comment type="caution">
    <text evidence="1">The sequence shown here is derived from an EMBL/GenBank/DDBJ whole genome shotgun (WGS) entry which is preliminary data.</text>
</comment>
<reference evidence="1" key="1">
    <citation type="submission" date="2021-01" db="EMBL/GenBank/DDBJ databases">
        <title>Whole genome shotgun sequence of Sphaerimonospora thailandensis NBRC 107569.</title>
        <authorList>
            <person name="Komaki H."/>
            <person name="Tamura T."/>
        </authorList>
    </citation>
    <scope>NUCLEOTIDE SEQUENCE</scope>
    <source>
        <strain evidence="1">NBRC 107569</strain>
    </source>
</reference>
<organism evidence="1 2">
    <name type="scientific">Sphaerimonospora thailandensis</name>
    <dbReference type="NCBI Taxonomy" id="795644"/>
    <lineage>
        <taxon>Bacteria</taxon>
        <taxon>Bacillati</taxon>
        <taxon>Actinomycetota</taxon>
        <taxon>Actinomycetes</taxon>
        <taxon>Streptosporangiales</taxon>
        <taxon>Streptosporangiaceae</taxon>
        <taxon>Sphaerimonospora</taxon>
    </lineage>
</organism>
<gene>
    <name evidence="1" type="ORF">Mth01_36750</name>
</gene>
<dbReference type="RefSeq" id="WP_275408978.1">
    <property type="nucleotide sequence ID" value="NZ_BOOG01000035.1"/>
</dbReference>
<keyword evidence="2" id="KW-1185">Reference proteome</keyword>
<evidence type="ECO:0000313" key="2">
    <source>
        <dbReference type="Proteomes" id="UP000610966"/>
    </source>
</evidence>
<protein>
    <submittedName>
        <fullName evidence="1">Uncharacterized protein</fullName>
    </submittedName>
</protein>
<dbReference type="AlphaFoldDB" id="A0A8J3R958"/>
<accession>A0A8J3R958</accession>
<evidence type="ECO:0000313" key="1">
    <source>
        <dbReference type="EMBL" id="GIH71422.1"/>
    </source>
</evidence>
<dbReference type="EMBL" id="BOOG01000035">
    <property type="protein sequence ID" value="GIH71422.1"/>
    <property type="molecule type" value="Genomic_DNA"/>
</dbReference>
<name>A0A8J3R958_9ACTN</name>
<proteinExistence type="predicted"/>
<dbReference type="Proteomes" id="UP000610966">
    <property type="component" value="Unassembled WGS sequence"/>
</dbReference>